<dbReference type="SUPFAM" id="SSF81296">
    <property type="entry name" value="E set domains"/>
    <property type="match status" value="5"/>
</dbReference>
<keyword evidence="2" id="KW-0378">Hydrolase</keyword>
<dbReference type="InterPro" id="IPR037293">
    <property type="entry name" value="Gal_Oxidase_central_sf"/>
</dbReference>
<dbReference type="Pfam" id="PF01833">
    <property type="entry name" value="TIG"/>
    <property type="match status" value="4"/>
</dbReference>
<dbReference type="GO" id="GO:0005576">
    <property type="term" value="C:extracellular region"/>
    <property type="evidence" value="ECO:0007669"/>
    <property type="project" value="InterPro"/>
</dbReference>
<dbReference type="SUPFAM" id="SSF51055">
    <property type="entry name" value="Carbohydrate binding domain"/>
    <property type="match status" value="3"/>
</dbReference>
<gene>
    <name evidence="6" type="ORF">EZ313_15555</name>
</gene>
<dbReference type="Proteomes" id="UP000298180">
    <property type="component" value="Unassembled WGS sequence"/>
</dbReference>
<dbReference type="Pfam" id="PF07250">
    <property type="entry name" value="Glyoxal_oxid_N"/>
    <property type="match status" value="1"/>
</dbReference>
<dbReference type="Pfam" id="PF09118">
    <property type="entry name" value="GO-like_E_set"/>
    <property type="match status" value="1"/>
</dbReference>
<evidence type="ECO:0000256" key="3">
    <source>
        <dbReference type="SAM" id="SignalP"/>
    </source>
</evidence>
<dbReference type="GO" id="GO:0005975">
    <property type="term" value="P:carbohydrate metabolic process"/>
    <property type="evidence" value="ECO:0007669"/>
    <property type="project" value="InterPro"/>
</dbReference>
<dbReference type="CDD" id="cd12214">
    <property type="entry name" value="ChiA1_BD"/>
    <property type="match status" value="1"/>
</dbReference>
<name>A0A4Z0BTM8_9BURK</name>
<dbReference type="InterPro" id="IPR036573">
    <property type="entry name" value="CBM_sf_5/12"/>
</dbReference>
<feature type="domain" description="IPT/TIG" evidence="4">
    <location>
        <begin position="477"/>
        <end position="562"/>
    </location>
</feature>
<dbReference type="Pfam" id="PF01344">
    <property type="entry name" value="Kelch_1"/>
    <property type="match status" value="1"/>
</dbReference>
<proteinExistence type="predicted"/>
<dbReference type="InterPro" id="IPR013783">
    <property type="entry name" value="Ig-like_fold"/>
</dbReference>
<dbReference type="AlphaFoldDB" id="A0A4Z0BTM8"/>
<dbReference type="Gene3D" id="2.10.10.20">
    <property type="entry name" value="Carbohydrate-binding module superfamily 5/12"/>
    <property type="match status" value="3"/>
</dbReference>
<dbReference type="SMART" id="SM00429">
    <property type="entry name" value="IPT"/>
    <property type="match status" value="3"/>
</dbReference>
<dbReference type="Gene3D" id="2.130.10.80">
    <property type="entry name" value="Galactose oxidase/kelch, beta-propeller"/>
    <property type="match status" value="1"/>
</dbReference>
<dbReference type="InterPro" id="IPR011043">
    <property type="entry name" value="Gal_Oxase/kelch_b-propeller"/>
</dbReference>
<dbReference type="Gene3D" id="2.60.40.10">
    <property type="entry name" value="Immunoglobulins"/>
    <property type="match status" value="5"/>
</dbReference>
<protein>
    <submittedName>
        <fullName evidence="6">DUF1929 domain-containing protein</fullName>
    </submittedName>
</protein>
<feature type="domain" description="Chitin-binding type-3" evidence="5">
    <location>
        <begin position="961"/>
        <end position="1004"/>
    </location>
</feature>
<dbReference type="InterPro" id="IPR006652">
    <property type="entry name" value="Kelch_1"/>
</dbReference>
<dbReference type="PANTHER" id="PTHR32208">
    <property type="entry name" value="SECRETED PROTEIN-RELATED"/>
    <property type="match status" value="1"/>
</dbReference>
<dbReference type="InterPro" id="IPR002909">
    <property type="entry name" value="IPT_dom"/>
</dbReference>
<dbReference type="EMBL" id="SMLM01000002">
    <property type="protein sequence ID" value="TFZ02667.1"/>
    <property type="molecule type" value="Genomic_DNA"/>
</dbReference>
<feature type="signal peptide" evidence="3">
    <location>
        <begin position="1"/>
        <end position="28"/>
    </location>
</feature>
<dbReference type="OrthoDB" id="8673369at2"/>
<evidence type="ECO:0000313" key="7">
    <source>
        <dbReference type="Proteomes" id="UP000298180"/>
    </source>
</evidence>
<dbReference type="PANTHER" id="PTHR32208:SF21">
    <property type="entry name" value="LOW QUALITY PROTEIN: ALDEHYDE OXIDASE GLOX-LIKE"/>
    <property type="match status" value="1"/>
</dbReference>
<feature type="domain" description="IPT/TIG" evidence="4">
    <location>
        <begin position="869"/>
        <end position="954"/>
    </location>
</feature>
<dbReference type="RefSeq" id="WP_135264192.1">
    <property type="nucleotide sequence ID" value="NZ_SMLM01000002.1"/>
</dbReference>
<feature type="chain" id="PRO_5021345271" evidence="3">
    <location>
        <begin position="29"/>
        <end position="1006"/>
    </location>
</feature>
<dbReference type="GO" id="GO:0004553">
    <property type="term" value="F:hydrolase activity, hydrolyzing O-glycosyl compounds"/>
    <property type="evidence" value="ECO:0007669"/>
    <property type="project" value="InterPro"/>
</dbReference>
<evidence type="ECO:0000256" key="2">
    <source>
        <dbReference type="ARBA" id="ARBA00022801"/>
    </source>
</evidence>
<dbReference type="InterPro" id="IPR014756">
    <property type="entry name" value="Ig_E-set"/>
</dbReference>
<organism evidence="6 7">
    <name type="scientific">Ramlibacter henchirensis</name>
    <dbReference type="NCBI Taxonomy" id="204072"/>
    <lineage>
        <taxon>Bacteria</taxon>
        <taxon>Pseudomonadati</taxon>
        <taxon>Pseudomonadota</taxon>
        <taxon>Betaproteobacteria</taxon>
        <taxon>Burkholderiales</taxon>
        <taxon>Comamonadaceae</taxon>
        <taxon>Ramlibacter</taxon>
    </lineage>
</organism>
<dbReference type="SMART" id="SM00612">
    <property type="entry name" value="Kelch"/>
    <property type="match status" value="3"/>
</dbReference>
<sequence length="1006" mass="102020">MNAARALRTGLFGLLGVASLLGAHESFAQASSVGQWTRSQALPFAPVHNVYLPNQKVMLWAPGGGHTLWDPVTGQVSNLPGAGFDLFCSGHALLPDGRVLVAGGHIENDIGLPRAAIYNPATNSWSPAPNMNAGRWYPTVTTLPNGDALVVSGSVDLTVGVNTLPQVYQLSTNSWRSLTGAHLSQSYYPRMVVAPNGRVFDLGPDQITRSLDTSGTGSWSQLGSRNGVFRDYGTAAMYADGKVLAVGGGDPPTTTAEVIDLNAATPAWRAVRPMSVARRQVNSTVLPDGTVLVTGGTSAAGFNNASGAVFSAELWNPDTEAWTTMASATVPRLYHSGAMLLPDGRVAVTGGDDQPVPEIFSPPYLFKGARPTMSGVPAQIAYGQRFSVQSAEAAGIRKVTLIRLSSVTHAFNMDQRLNVLQFTAGTGTLEITPPANGNLAPPGHYMLFLVDANGVPSVGSIVQVGNTASPTPPAGGGPAVTSLAPATAPPGGPAFTLTVNGSNFVSGAAVRWNGAARPTTFVSATQLTAAIPATDIVTAGTAAVSVLNPGGAASGTSTFTITANTTTPTTCVFPNWVQGRQYAAGTIVTYQGALYIAKFANPGYNPTISTFYWAPYQCTATPTPTTGAPAVASLAPNTATAGGAAFTLTVNGSNFVSGAAVRWNGAARTTTFVSATQLTAAITAADIATAGTAQVSVLNPGGAVSANAAFTTTAPAAATPPAVASLAPNTATAGAAAFTLTVNGSNFVSGAAVRWNGAARTTTFVSATQLRAAITAADVATAGTAQVSVANPGGAVSANAAFTVTAAATATCTFPAWVQGRQYAAGAIVTYQGALYIAKFANPGYNPTISTFYWAPYQCTGTQTPPAGAPAVASLAPNTATAGGAAFTLTVNGSNFVSGATVRWNGAARTTTFVSATQLRAAITAADIAGAGTAQVSVLNPGGAVSANAAFTVTAATGCTFPAWVQGRQYAAGAIVTYQGNLYIAKFANPGYTPTISTFYWAPYTC</sequence>
<comment type="caution">
    <text evidence="6">The sequence shown here is derived from an EMBL/GenBank/DDBJ whole genome shotgun (WGS) entry which is preliminary data.</text>
</comment>
<evidence type="ECO:0000313" key="6">
    <source>
        <dbReference type="EMBL" id="TFZ02667.1"/>
    </source>
</evidence>
<dbReference type="GO" id="GO:0030246">
    <property type="term" value="F:carbohydrate binding"/>
    <property type="evidence" value="ECO:0007669"/>
    <property type="project" value="InterPro"/>
</dbReference>
<evidence type="ECO:0000256" key="1">
    <source>
        <dbReference type="ARBA" id="ARBA00022729"/>
    </source>
</evidence>
<dbReference type="InterPro" id="IPR003610">
    <property type="entry name" value="CBM5/12"/>
</dbReference>
<dbReference type="InterPro" id="IPR009880">
    <property type="entry name" value="Glyoxal_oxidase_N"/>
</dbReference>
<dbReference type="SMART" id="SM00495">
    <property type="entry name" value="ChtBD3"/>
    <property type="match status" value="3"/>
</dbReference>
<feature type="domain" description="IPT/TIG" evidence="4">
    <location>
        <begin position="628"/>
        <end position="713"/>
    </location>
</feature>
<keyword evidence="1 3" id="KW-0732">Signal</keyword>
<evidence type="ECO:0000259" key="5">
    <source>
        <dbReference type="SMART" id="SM00495"/>
    </source>
</evidence>
<evidence type="ECO:0000259" key="4">
    <source>
        <dbReference type="SMART" id="SM00429"/>
    </source>
</evidence>
<reference evidence="6 7" key="1">
    <citation type="submission" date="2019-03" db="EMBL/GenBank/DDBJ databases">
        <title>Ramlibacter henchirensis DSM 14656, whole genome shotgun sequence.</title>
        <authorList>
            <person name="Zhang X."/>
            <person name="Feng G."/>
            <person name="Zhu H."/>
        </authorList>
    </citation>
    <scope>NUCLEOTIDE SEQUENCE [LARGE SCALE GENOMIC DNA]</scope>
    <source>
        <strain evidence="6 7">DSM 14656</strain>
    </source>
</reference>
<accession>A0A4Z0BTM8</accession>
<keyword evidence="7" id="KW-1185">Reference proteome</keyword>
<feature type="domain" description="Chitin-binding type-3" evidence="5">
    <location>
        <begin position="814"/>
        <end position="857"/>
    </location>
</feature>
<dbReference type="CDD" id="cd02851">
    <property type="entry name" value="E_set_GO_C"/>
    <property type="match status" value="1"/>
</dbReference>
<dbReference type="SUPFAM" id="SSF50965">
    <property type="entry name" value="Galactose oxidase, central domain"/>
    <property type="match status" value="1"/>
</dbReference>
<dbReference type="InterPro" id="IPR015202">
    <property type="entry name" value="GO-like_E_set"/>
</dbReference>
<feature type="domain" description="Chitin-binding type-3" evidence="5">
    <location>
        <begin position="573"/>
        <end position="616"/>
    </location>
</feature>